<dbReference type="SUPFAM" id="SSF52833">
    <property type="entry name" value="Thioredoxin-like"/>
    <property type="match status" value="1"/>
</dbReference>
<dbReference type="Pfam" id="PF00085">
    <property type="entry name" value="Thioredoxin"/>
    <property type="match status" value="1"/>
</dbReference>
<dbReference type="InterPro" id="IPR013766">
    <property type="entry name" value="Thioredoxin_domain"/>
</dbReference>
<feature type="transmembrane region" description="Helical" evidence="1">
    <location>
        <begin position="6"/>
        <end position="24"/>
    </location>
</feature>
<keyword evidence="1" id="KW-0472">Membrane</keyword>
<sequence length="154" mass="16624">MPLSTAMIIAGGVVVLAVACGLIARARNGRRRAGGPTRVRPEDLDGRRLAEVATLVQFSTELCTRCPQVRRLLRGIAEEYDGVAHAEIDLTHRSDLATRHRVLQTPTTFLVDASGAVLARWGGVPDRRSIDEALASVHTAVPDRAAVPDRLEQS</sequence>
<evidence type="ECO:0000259" key="2">
    <source>
        <dbReference type="Pfam" id="PF00085"/>
    </source>
</evidence>
<evidence type="ECO:0000256" key="1">
    <source>
        <dbReference type="SAM" id="Phobius"/>
    </source>
</evidence>
<feature type="domain" description="Thioredoxin" evidence="2">
    <location>
        <begin position="52"/>
        <end position="129"/>
    </location>
</feature>
<keyword evidence="1" id="KW-1133">Transmembrane helix</keyword>
<dbReference type="EMBL" id="JACHMU010000001">
    <property type="protein sequence ID" value="MBB5743921.1"/>
    <property type="molecule type" value="Genomic_DNA"/>
</dbReference>
<keyword evidence="4" id="KW-1185">Reference proteome</keyword>
<accession>A0A7W9FC13</accession>
<reference evidence="3 4" key="1">
    <citation type="submission" date="2020-08" db="EMBL/GenBank/DDBJ databases">
        <title>Sequencing the genomes of 1000 actinobacteria strains.</title>
        <authorList>
            <person name="Klenk H.-P."/>
        </authorList>
    </citation>
    <scope>NUCLEOTIDE SEQUENCE [LARGE SCALE GENOMIC DNA]</scope>
    <source>
        <strain evidence="3 4">DSM 24823</strain>
    </source>
</reference>
<dbReference type="InterPro" id="IPR036249">
    <property type="entry name" value="Thioredoxin-like_sf"/>
</dbReference>
<dbReference type="Gene3D" id="3.40.30.10">
    <property type="entry name" value="Glutaredoxin"/>
    <property type="match status" value="1"/>
</dbReference>
<gene>
    <name evidence="3" type="ORF">HD600_002418</name>
</gene>
<keyword evidence="1" id="KW-0812">Transmembrane</keyword>
<organism evidence="3 4">
    <name type="scientific">Microbacterium ginsengiterrae</name>
    <dbReference type="NCBI Taxonomy" id="546115"/>
    <lineage>
        <taxon>Bacteria</taxon>
        <taxon>Bacillati</taxon>
        <taxon>Actinomycetota</taxon>
        <taxon>Actinomycetes</taxon>
        <taxon>Micrococcales</taxon>
        <taxon>Microbacteriaceae</taxon>
        <taxon>Microbacterium</taxon>
    </lineage>
</organism>
<comment type="caution">
    <text evidence="3">The sequence shown here is derived from an EMBL/GenBank/DDBJ whole genome shotgun (WGS) entry which is preliminary data.</text>
</comment>
<proteinExistence type="predicted"/>
<dbReference type="CDD" id="cd02947">
    <property type="entry name" value="TRX_family"/>
    <property type="match status" value="1"/>
</dbReference>
<dbReference type="Proteomes" id="UP000517712">
    <property type="component" value="Unassembled WGS sequence"/>
</dbReference>
<evidence type="ECO:0000313" key="3">
    <source>
        <dbReference type="EMBL" id="MBB5743921.1"/>
    </source>
</evidence>
<name>A0A7W9FC13_9MICO</name>
<dbReference type="RefSeq" id="WP_260980449.1">
    <property type="nucleotide sequence ID" value="NZ_BAAAPG010000001.1"/>
</dbReference>
<evidence type="ECO:0000313" key="4">
    <source>
        <dbReference type="Proteomes" id="UP000517712"/>
    </source>
</evidence>
<dbReference type="AlphaFoldDB" id="A0A7W9FC13"/>
<protein>
    <submittedName>
        <fullName evidence="3">Thioredoxin-like negative regulator of GroEL</fullName>
    </submittedName>
</protein>